<dbReference type="RefSeq" id="XP_040634450.1">
    <property type="nucleotide sequence ID" value="XM_040785599.1"/>
</dbReference>
<evidence type="ECO:0000259" key="6">
    <source>
        <dbReference type="PROSITE" id="PS51349"/>
    </source>
</evidence>
<dbReference type="InterPro" id="IPR012133">
    <property type="entry name" value="Alpha-hydoxy_acid_DH_FMN"/>
</dbReference>
<keyword evidence="8" id="KW-1185">Reference proteome</keyword>
<feature type="binding site" evidence="5">
    <location>
        <position position="257"/>
    </location>
    <ligand>
        <name>glyoxylate</name>
        <dbReference type="ChEBI" id="CHEBI:36655"/>
    </ligand>
</feature>
<feature type="active site" description="Proton acceptor" evidence="4">
    <location>
        <position position="254"/>
    </location>
</feature>
<dbReference type="PROSITE" id="PS00557">
    <property type="entry name" value="FMN_HYDROXY_ACID_DH_1"/>
    <property type="match status" value="1"/>
</dbReference>
<dbReference type="InterPro" id="IPR013785">
    <property type="entry name" value="Aldolase_TIM"/>
</dbReference>
<evidence type="ECO:0000256" key="4">
    <source>
        <dbReference type="PIRSR" id="PIRSR000138-1"/>
    </source>
</evidence>
<dbReference type="Gene3D" id="3.20.20.70">
    <property type="entry name" value="Aldolase class I"/>
    <property type="match status" value="1"/>
</dbReference>
<keyword evidence="2" id="KW-0560">Oxidoreductase</keyword>
<comment type="similarity">
    <text evidence="3">Belongs to the FMN-dependent alpha-hydroxy acid dehydrogenase family.</text>
</comment>
<dbReference type="Pfam" id="PF01070">
    <property type="entry name" value="FMN_dh"/>
    <property type="match status" value="1"/>
</dbReference>
<organism evidence="7 8">
    <name type="scientific">Aspergillus ruber (strain CBS 135680)</name>
    <dbReference type="NCBI Taxonomy" id="1388766"/>
    <lineage>
        <taxon>Eukaryota</taxon>
        <taxon>Fungi</taxon>
        <taxon>Dikarya</taxon>
        <taxon>Ascomycota</taxon>
        <taxon>Pezizomycotina</taxon>
        <taxon>Eurotiomycetes</taxon>
        <taxon>Eurotiomycetidae</taxon>
        <taxon>Eurotiales</taxon>
        <taxon>Aspergillaceae</taxon>
        <taxon>Aspergillus</taxon>
        <taxon>Aspergillus subgen. Aspergillus</taxon>
    </lineage>
</organism>
<dbReference type="PROSITE" id="PS51349">
    <property type="entry name" value="FMN_HYDROXY_ACID_DH_2"/>
    <property type="match status" value="1"/>
</dbReference>
<dbReference type="GO" id="GO:0010181">
    <property type="term" value="F:FMN binding"/>
    <property type="evidence" value="ECO:0007669"/>
    <property type="project" value="InterPro"/>
</dbReference>
<feature type="binding site" evidence="5">
    <location>
        <begin position="285"/>
        <end position="289"/>
    </location>
    <ligand>
        <name>FMN</name>
        <dbReference type="ChEBI" id="CHEBI:58210"/>
    </ligand>
</feature>
<dbReference type="InterPro" id="IPR037396">
    <property type="entry name" value="FMN_HAD"/>
</dbReference>
<dbReference type="HOGENOM" id="CLU_020639_6_1_1"/>
<evidence type="ECO:0000256" key="3">
    <source>
        <dbReference type="ARBA" id="ARBA00024042"/>
    </source>
</evidence>
<evidence type="ECO:0000256" key="2">
    <source>
        <dbReference type="ARBA" id="ARBA00023002"/>
    </source>
</evidence>
<feature type="binding site" evidence="5">
    <location>
        <position position="174"/>
    </location>
    <ligand>
        <name>glyoxylate</name>
        <dbReference type="ChEBI" id="CHEBI:36655"/>
    </ligand>
</feature>
<protein>
    <submittedName>
        <fullName evidence="7">(S)-2-hydroxy-acid oxidase</fullName>
    </submittedName>
</protein>
<dbReference type="SUPFAM" id="SSF51395">
    <property type="entry name" value="FMN-linked oxidoreductases"/>
    <property type="match status" value="1"/>
</dbReference>
<dbReference type="AlphaFoldDB" id="A0A017S3J6"/>
<feature type="binding site" evidence="5">
    <location>
        <position position="254"/>
    </location>
    <ligand>
        <name>glyoxylate</name>
        <dbReference type="ChEBI" id="CHEBI:36655"/>
    </ligand>
</feature>
<dbReference type="OrthoDB" id="1925334at2759"/>
<dbReference type="STRING" id="1388766.A0A017S3J6"/>
<comment type="cofactor">
    <cofactor evidence="1">
        <name>FMN</name>
        <dbReference type="ChEBI" id="CHEBI:58210"/>
    </cofactor>
</comment>
<feature type="domain" description="FMN hydroxy acid dehydrogenase" evidence="6">
    <location>
        <begin position="7"/>
        <end position="359"/>
    </location>
</feature>
<feature type="binding site" evidence="5">
    <location>
        <begin position="86"/>
        <end position="88"/>
    </location>
    <ligand>
        <name>FMN</name>
        <dbReference type="ChEBI" id="CHEBI:58210"/>
    </ligand>
</feature>
<keyword evidence="5" id="KW-0288">FMN</keyword>
<evidence type="ECO:0000256" key="5">
    <source>
        <dbReference type="PIRSR" id="PIRSR000138-2"/>
    </source>
</evidence>
<feature type="binding site" evidence="5">
    <location>
        <position position="33"/>
    </location>
    <ligand>
        <name>glyoxylate</name>
        <dbReference type="ChEBI" id="CHEBI:36655"/>
    </ligand>
</feature>
<feature type="binding site" evidence="5">
    <location>
        <position position="230"/>
    </location>
    <ligand>
        <name>FMN</name>
        <dbReference type="ChEBI" id="CHEBI:58210"/>
    </ligand>
</feature>
<dbReference type="CDD" id="cd02809">
    <property type="entry name" value="alpha_hydroxyacid_oxid_FMN"/>
    <property type="match status" value="1"/>
</dbReference>
<feature type="binding site" evidence="5">
    <location>
        <position position="252"/>
    </location>
    <ligand>
        <name>FMN</name>
        <dbReference type="ChEBI" id="CHEBI:58210"/>
    </ligand>
</feature>
<feature type="binding site" evidence="5">
    <location>
        <position position="115"/>
    </location>
    <ligand>
        <name>FMN</name>
        <dbReference type="ChEBI" id="CHEBI:58210"/>
    </ligand>
</feature>
<evidence type="ECO:0000313" key="8">
    <source>
        <dbReference type="Proteomes" id="UP000019804"/>
    </source>
</evidence>
<proteinExistence type="inferred from homology"/>
<gene>
    <name evidence="7" type="ORF">EURHEDRAFT_488302</name>
</gene>
<reference evidence="8" key="1">
    <citation type="journal article" date="2014" name="Nat. Commun.">
        <title>Genomic adaptations of the halophilic Dead Sea filamentous fungus Eurotium rubrum.</title>
        <authorList>
            <person name="Kis-Papo T."/>
            <person name="Weig A.R."/>
            <person name="Riley R."/>
            <person name="Persoh D."/>
            <person name="Salamov A."/>
            <person name="Sun H."/>
            <person name="Lipzen A."/>
            <person name="Wasser S.P."/>
            <person name="Rambold G."/>
            <person name="Grigoriev I.V."/>
            <person name="Nevo E."/>
        </authorList>
    </citation>
    <scope>NUCLEOTIDE SEQUENCE [LARGE SCALE GENOMIC DNA]</scope>
    <source>
        <strain evidence="8">CBS 135680</strain>
    </source>
</reference>
<accession>A0A017S3J6</accession>
<dbReference type="PIRSF" id="PIRSF000138">
    <property type="entry name" value="Al-hdrx_acd_dh"/>
    <property type="match status" value="1"/>
</dbReference>
<sequence length="366" mass="40016">MAHRGETLHKHVSSIADLKALGSKNLPVMVKDYYNEGAMDLITLRENEAAFDRYKIRPRILVNVDQVDTSTEILGTKVALPLGFSPAASQRLAHPDGEVGASRAAAKYGICMGLSSYSNYSLEDVASQGSGNPYVMQMCVLRDRSITVQLLERAEKAGYKALFLSVDVPVLGKRLNEYRNEYQLPEDMSWPNILSNGSDTSSRTEYDPSLDWENTIPWLREHTKLPIWLKGAHTPEDIELAIKYGIDGIVISNHGGRQLDGVPATLDALRDCAPVAAGRIPLAIDGGIRRGSDIFKALALGASHCFVGRIPIWGLAYGGQEGVELAIKILHQELKITMALAGCRKISDIQKSHLSIVKSDGVLARL</sequence>
<dbReference type="GO" id="GO:0016491">
    <property type="term" value="F:oxidoreductase activity"/>
    <property type="evidence" value="ECO:0007669"/>
    <property type="project" value="UniProtKB-KW"/>
</dbReference>
<dbReference type="PANTHER" id="PTHR10578">
    <property type="entry name" value="S -2-HYDROXY-ACID OXIDASE-RELATED"/>
    <property type="match status" value="1"/>
</dbReference>
<dbReference type="PANTHER" id="PTHR10578:SF149">
    <property type="entry name" value="2-HYDROXYACID OXIDASE 2"/>
    <property type="match status" value="1"/>
</dbReference>
<dbReference type="Proteomes" id="UP000019804">
    <property type="component" value="Unassembled WGS sequence"/>
</dbReference>
<dbReference type="EMBL" id="KK088453">
    <property type="protein sequence ID" value="EYE90760.1"/>
    <property type="molecule type" value="Genomic_DNA"/>
</dbReference>
<evidence type="ECO:0000313" key="7">
    <source>
        <dbReference type="EMBL" id="EYE90760.1"/>
    </source>
</evidence>
<name>A0A017S3J6_ASPRC</name>
<feature type="binding site" evidence="5">
    <location>
        <position position="137"/>
    </location>
    <ligand>
        <name>FMN</name>
        <dbReference type="ChEBI" id="CHEBI:58210"/>
    </ligand>
</feature>
<dbReference type="GeneID" id="63700723"/>
<dbReference type="InterPro" id="IPR008259">
    <property type="entry name" value="FMN_hydac_DH_AS"/>
</dbReference>
<dbReference type="FunFam" id="3.20.20.70:FF:000228">
    <property type="entry name" value="FMN-dependent dehydrogenase family protein"/>
    <property type="match status" value="1"/>
</dbReference>
<feature type="binding site" evidence="5">
    <location>
        <begin position="308"/>
        <end position="309"/>
    </location>
    <ligand>
        <name>FMN</name>
        <dbReference type="ChEBI" id="CHEBI:58210"/>
    </ligand>
</feature>
<dbReference type="InterPro" id="IPR000262">
    <property type="entry name" value="FMN-dep_DH"/>
</dbReference>
<keyword evidence="5" id="KW-0285">Flavoprotein</keyword>
<evidence type="ECO:0000256" key="1">
    <source>
        <dbReference type="ARBA" id="ARBA00001917"/>
    </source>
</evidence>